<protein>
    <submittedName>
        <fullName evidence="1">Uncharacterized protein</fullName>
    </submittedName>
</protein>
<dbReference type="EMBL" id="JAWDJW010003418">
    <property type="protein sequence ID" value="KAK3076901.1"/>
    <property type="molecule type" value="Genomic_DNA"/>
</dbReference>
<evidence type="ECO:0000313" key="1">
    <source>
        <dbReference type="EMBL" id="KAK3076901.1"/>
    </source>
</evidence>
<accession>A0ACC3DJR0</accession>
<keyword evidence="2" id="KW-1185">Reference proteome</keyword>
<organism evidence="1 2">
    <name type="scientific">Coniosporium uncinatum</name>
    <dbReference type="NCBI Taxonomy" id="93489"/>
    <lineage>
        <taxon>Eukaryota</taxon>
        <taxon>Fungi</taxon>
        <taxon>Dikarya</taxon>
        <taxon>Ascomycota</taxon>
        <taxon>Pezizomycotina</taxon>
        <taxon>Dothideomycetes</taxon>
        <taxon>Dothideomycetes incertae sedis</taxon>
        <taxon>Coniosporium</taxon>
    </lineage>
</organism>
<proteinExistence type="predicted"/>
<evidence type="ECO:0000313" key="2">
    <source>
        <dbReference type="Proteomes" id="UP001186974"/>
    </source>
</evidence>
<dbReference type="Proteomes" id="UP001186974">
    <property type="component" value="Unassembled WGS sequence"/>
</dbReference>
<sequence>MAPKRRTSGPITTRRSGQPTLAFHGNQNKVTKPSYSKPAHATKKDPAFSESIVRTNLKAEANPDLEEPTTAEAAIYEQASRDAGRLQSKEKLTPDEEAAKQIPESQIKRYWRAKETARKAPRVHQEALSLGEKVCREFDTDGRFGPCMGIARIKRWKRAQRLGLQPPIEVLAVLIKEQEADNLRAQRAYVDELMSSRTMET</sequence>
<gene>
    <name evidence="1" type="ORF">LTS18_011696</name>
</gene>
<comment type="caution">
    <text evidence="1">The sequence shown here is derived from an EMBL/GenBank/DDBJ whole genome shotgun (WGS) entry which is preliminary data.</text>
</comment>
<name>A0ACC3DJR0_9PEZI</name>
<reference evidence="1" key="1">
    <citation type="submission" date="2024-09" db="EMBL/GenBank/DDBJ databases">
        <title>Black Yeasts Isolated from many extreme environments.</title>
        <authorList>
            <person name="Coleine C."/>
            <person name="Stajich J.E."/>
            <person name="Selbmann L."/>
        </authorList>
    </citation>
    <scope>NUCLEOTIDE SEQUENCE</scope>
    <source>
        <strain evidence="1">CCFEE 5737</strain>
    </source>
</reference>